<dbReference type="EMBL" id="JACKTI010000057">
    <property type="protein sequence ID" value="MCV7025978.1"/>
    <property type="molecule type" value="Genomic_DNA"/>
</dbReference>
<dbReference type="InterPro" id="IPR041409">
    <property type="entry name" value="RE_AspBHI_N"/>
</dbReference>
<proteinExistence type="predicted"/>
<dbReference type="AlphaFoldDB" id="A0AAW5SS69"/>
<dbReference type="Proteomes" id="UP000069773">
    <property type="component" value="Unassembled WGS sequence"/>
</dbReference>
<evidence type="ECO:0000313" key="2">
    <source>
        <dbReference type="EMBL" id="GAT08460.1"/>
    </source>
</evidence>
<dbReference type="RefSeq" id="WP_067388241.1">
    <property type="nucleotide sequence ID" value="NZ_BCTA01000023.1"/>
</dbReference>
<reference evidence="2 4" key="1">
    <citation type="journal article" date="2016" name="Genome Announc.">
        <title>Draft Genome Sequences of Five Rapidly Growing Mycobacterium Species, M. thermoresistibile, M. fortuitum subsp. acetamidolyticum, M. canariasense, M. brisbanense, and M. novocastrense.</title>
        <authorList>
            <person name="Katahira K."/>
            <person name="Ogura Y."/>
            <person name="Gotoh Y."/>
            <person name="Hayashi T."/>
        </authorList>
    </citation>
    <scope>NUCLEOTIDE SEQUENCE [LARGE SCALE GENOMIC DNA]</scope>
    <source>
        <strain evidence="2 4">JCM18114</strain>
    </source>
</reference>
<protein>
    <recommendedName>
        <fullName evidence="1">Restriction endonuclease AspBHI N-terminal domain-containing protein</fullName>
    </recommendedName>
</protein>
<feature type="domain" description="Restriction endonuclease AspBHI N-terminal" evidence="1">
    <location>
        <begin position="29"/>
        <end position="213"/>
    </location>
</feature>
<evidence type="ECO:0000313" key="3">
    <source>
        <dbReference type="EMBL" id="MCV7025978.1"/>
    </source>
</evidence>
<evidence type="ECO:0000259" key="1">
    <source>
        <dbReference type="Pfam" id="PF18062"/>
    </source>
</evidence>
<evidence type="ECO:0000313" key="5">
    <source>
        <dbReference type="Proteomes" id="UP001207528"/>
    </source>
</evidence>
<keyword evidence="4" id="KW-1185">Reference proteome</keyword>
<evidence type="ECO:0000313" key="4">
    <source>
        <dbReference type="Proteomes" id="UP000069773"/>
    </source>
</evidence>
<name>A0AAW5SS69_MYCNV</name>
<reference evidence="3" key="3">
    <citation type="journal article" date="2022" name="BMC Genomics">
        <title>Comparative genome analysis of mycobacteria focusing on tRNA and non-coding RNA.</title>
        <authorList>
            <person name="Behra P.R.K."/>
            <person name="Pettersson B.M.F."/>
            <person name="Ramesh M."/>
            <person name="Das S."/>
            <person name="Dasgupta S."/>
            <person name="Kirsebom L.A."/>
        </authorList>
    </citation>
    <scope>NUCLEOTIDE SEQUENCE</scope>
    <source>
        <strain evidence="3">DSM 44203</strain>
    </source>
</reference>
<organism evidence="3 5">
    <name type="scientific">Mycolicibacterium novocastrense</name>
    <name type="common">Mycobacterium novocastrense</name>
    <dbReference type="NCBI Taxonomy" id="59813"/>
    <lineage>
        <taxon>Bacteria</taxon>
        <taxon>Bacillati</taxon>
        <taxon>Actinomycetota</taxon>
        <taxon>Actinomycetes</taxon>
        <taxon>Mycobacteriales</taxon>
        <taxon>Mycobacteriaceae</taxon>
        <taxon>Mycolicibacterium</taxon>
    </lineage>
</organism>
<gene>
    <name evidence="3" type="ORF">H7I77_21940</name>
    <name evidence="2" type="ORF">RMCN_1593</name>
</gene>
<dbReference type="EMBL" id="BCTA01000023">
    <property type="protein sequence ID" value="GAT08460.1"/>
    <property type="molecule type" value="Genomic_DNA"/>
</dbReference>
<accession>A0AAW5SS69</accession>
<comment type="caution">
    <text evidence="3">The sequence shown here is derived from an EMBL/GenBank/DDBJ whole genome shotgun (WGS) entry which is preliminary data.</text>
</comment>
<dbReference type="Gene3D" id="2.30.280.20">
    <property type="match status" value="1"/>
</dbReference>
<dbReference type="Proteomes" id="UP001207528">
    <property type="component" value="Unassembled WGS sequence"/>
</dbReference>
<reference evidence="3" key="2">
    <citation type="submission" date="2020-07" db="EMBL/GenBank/DDBJ databases">
        <authorList>
            <person name="Pettersson B.M.F."/>
            <person name="Behra P.R.K."/>
            <person name="Ramesh M."/>
            <person name="Das S."/>
            <person name="Dasgupta S."/>
            <person name="Kirsebom L.A."/>
        </authorList>
    </citation>
    <scope>NUCLEOTIDE SEQUENCE</scope>
    <source>
        <strain evidence="3">DSM 44203</strain>
    </source>
</reference>
<dbReference type="Pfam" id="PF18062">
    <property type="entry name" value="RE_AspBHI_N"/>
    <property type="match status" value="1"/>
</dbReference>
<sequence>MEFAVGFDDLANSDLIMGAIYKGGTQGTVADDPIGKLVPVGNQGGFRYKGSPIKESVRIAVVYTSGAEEEWPDHLDDKTGILTYYGDNRSPGQDLLGTRRKGNLLLKKVFAAIAATPADRANVPPFLFLEKVGTGRDVRFRGLLAPGATNHSADEALKAVWKESADGPYENYESLFTVLNADPVRRVWIDAVVEGVPPIEAPNCPTAWRSWVEGLEYDVLPKYAVGS</sequence>